<feature type="transmembrane region" description="Helical" evidence="1">
    <location>
        <begin position="123"/>
        <end position="141"/>
    </location>
</feature>
<accession>A0A9Q4H0H8</accession>
<feature type="transmembrane region" description="Helical" evidence="1">
    <location>
        <begin position="407"/>
        <end position="425"/>
    </location>
</feature>
<feature type="transmembrane region" description="Helical" evidence="1">
    <location>
        <begin position="322"/>
        <end position="342"/>
    </location>
</feature>
<feature type="transmembrane region" description="Helical" evidence="1">
    <location>
        <begin position="298"/>
        <end position="315"/>
    </location>
</feature>
<dbReference type="Proteomes" id="UP001081438">
    <property type="component" value="Unassembled WGS sequence"/>
</dbReference>
<keyword evidence="1" id="KW-1133">Transmembrane helix</keyword>
<keyword evidence="1" id="KW-0472">Membrane</keyword>
<feature type="transmembrane region" description="Helical" evidence="1">
    <location>
        <begin position="12"/>
        <end position="33"/>
    </location>
</feature>
<feature type="transmembrane region" description="Helical" evidence="1">
    <location>
        <begin position="199"/>
        <end position="225"/>
    </location>
</feature>
<dbReference type="PANTHER" id="PTHR38454">
    <property type="entry name" value="INTEGRAL MEMBRANE PROTEIN-RELATED"/>
    <property type="match status" value="1"/>
</dbReference>
<proteinExistence type="predicted"/>
<feature type="transmembrane region" description="Helical" evidence="1">
    <location>
        <begin position="153"/>
        <end position="174"/>
    </location>
</feature>
<dbReference type="InterPro" id="IPR018580">
    <property type="entry name" value="Uncharacterised_YfhO"/>
</dbReference>
<feature type="transmembrane region" description="Helical" evidence="1">
    <location>
        <begin position="354"/>
        <end position="372"/>
    </location>
</feature>
<evidence type="ECO:0000256" key="1">
    <source>
        <dbReference type="SAM" id="Phobius"/>
    </source>
</evidence>
<dbReference type="PANTHER" id="PTHR38454:SF1">
    <property type="entry name" value="INTEGRAL MEMBRANE PROTEIN"/>
    <property type="match status" value="1"/>
</dbReference>
<feature type="transmembrane region" description="Helical" evidence="1">
    <location>
        <begin position="245"/>
        <end position="264"/>
    </location>
</feature>
<organism evidence="2 3">
    <name type="scientific">Staphylococcus pettenkoferi</name>
    <dbReference type="NCBI Taxonomy" id="170573"/>
    <lineage>
        <taxon>Bacteria</taxon>
        <taxon>Bacillati</taxon>
        <taxon>Bacillota</taxon>
        <taxon>Bacilli</taxon>
        <taxon>Bacillales</taxon>
        <taxon>Staphylococcaceae</taxon>
        <taxon>Staphylococcus</taxon>
    </lineage>
</organism>
<sequence>MKDKLTQNPLIKLLFVIVLSSIASLITFSGYIYRYLTQGLVFSGNGDGFRQMMPFQMYLYEHFSKGHMMYDHSFGLGGNYIQDLAYYYSLSPFTYLHFSGVWLAEHVFRANPSDIAFWPTDQLVVAIVKTALIFVVSYYTFRYFNMKRVSTMIATLLYGASTVTIDFNFTWSFYSDLLIFLPLSVLGIERLFQERKAGLFIFAIALTLFSNFYFSYYETIIVLCYFIYRTLWPYRTDVLSRIQKLWIIVGNVMLAAISSLWGWYTGVTSFLNNDRQSNPHFHFDPIIEPIRHYHMFSNGFYITLTLIVVMALFSFKLYRHYFYRLTAIATWLMLLGSLSPYFDSAFNGFSTPERRWVYILVFMCALLVAQYLHHFSEISMTRFLLSSIPVLILMLLKWIRYFELETSWMYVSLCIILFLGLTIRFTFWRHTVTFKIILMILIILQQWMMIQNAYTNNIKKYTTDLSELKSDHYRSPKMQNKINDINHNRQNDIFHRIDYMSQYNLNSAMVYHYNGIALYSSIFDGRILDYYDRQLQINMPTDKNSTYRLLNNRTNLMALWDVRDRIRTSEDQLMPYGFKHQQNFETESRTFEHSTADFNYPAAHLTKKVFKPSQLKSPLDREQAYLTGVVFSDHDQKPTSHFTPNQNLLNYAKPELNHVRQGKAHQLKVDKNRGGITYHLPKNIADRYQDLYVEMDVELLSPDKAHRVGINEYSQNRNPLTYKYRRFVTPVTMKVKSAQDLHLHLAKGTYRYRLKGIYGEDYRTLQEAHKDVKPVKVKQHHNGYTITKNHDDAGYIVLPMAYRDGLQAHSNGKKVDVKQGNGIMTVVPTSKGQGEITVTYHYPHHWLLLSLSSIGVVLSILWCWWLRKKKKKLYERGSKKFVRKP</sequence>
<keyword evidence="1" id="KW-0812">Transmembrane</keyword>
<evidence type="ECO:0000313" key="2">
    <source>
        <dbReference type="EMBL" id="MCY1594819.1"/>
    </source>
</evidence>
<gene>
    <name evidence="2" type="ORF">NW112_06175</name>
</gene>
<feature type="transmembrane region" description="Helical" evidence="1">
    <location>
        <begin position="846"/>
        <end position="866"/>
    </location>
</feature>
<feature type="transmembrane region" description="Helical" evidence="1">
    <location>
        <begin position="384"/>
        <end position="401"/>
    </location>
</feature>
<protein>
    <submittedName>
        <fullName evidence="2">YfhO family protein</fullName>
    </submittedName>
</protein>
<dbReference type="Pfam" id="PF09586">
    <property type="entry name" value="YfhO"/>
    <property type="match status" value="1"/>
</dbReference>
<dbReference type="RefSeq" id="WP_268211126.1">
    <property type="nucleotide sequence ID" value="NZ_JANSKS010000037.1"/>
</dbReference>
<evidence type="ECO:0000313" key="3">
    <source>
        <dbReference type="Proteomes" id="UP001081438"/>
    </source>
</evidence>
<reference evidence="2" key="1">
    <citation type="journal article" date="2022" name="Int. J. Mol. Sci.">
        <title>Phenotypic and genotypic virulence characterisation of Staphylococcus pettenkoferi strains isolated from human bloodstream and diabetic foot infections.</title>
        <authorList>
            <person name="Magnan C."/>
        </authorList>
    </citation>
    <scope>NUCLEOTIDE SEQUENCE</scope>
    <source>
        <strain evidence="2">NSP020P</strain>
    </source>
</reference>
<comment type="caution">
    <text evidence="2">The sequence shown here is derived from an EMBL/GenBank/DDBJ whole genome shotgun (WGS) entry which is preliminary data.</text>
</comment>
<dbReference type="AlphaFoldDB" id="A0A9Q4H0H8"/>
<name>A0A9Q4H0H8_9STAP</name>
<feature type="transmembrane region" description="Helical" evidence="1">
    <location>
        <begin position="432"/>
        <end position="450"/>
    </location>
</feature>
<dbReference type="EMBL" id="JANSKX010000019">
    <property type="protein sequence ID" value="MCY1594819.1"/>
    <property type="molecule type" value="Genomic_DNA"/>
</dbReference>